<accession>A0A8H4PKB4</accession>
<keyword evidence="3" id="KW-1185">Reference proteome</keyword>
<protein>
    <submittedName>
        <fullName evidence="2">Uncharacterized protein</fullName>
    </submittedName>
</protein>
<name>A0A8H4PKB4_9HYPO</name>
<feature type="region of interest" description="Disordered" evidence="1">
    <location>
        <begin position="1"/>
        <end position="20"/>
    </location>
</feature>
<gene>
    <name evidence="2" type="ORF">G6O67_008081</name>
</gene>
<comment type="caution">
    <text evidence="2">The sequence shown here is derived from an EMBL/GenBank/DDBJ whole genome shotgun (WGS) entry which is preliminary data.</text>
</comment>
<proteinExistence type="predicted"/>
<evidence type="ECO:0000256" key="1">
    <source>
        <dbReference type="SAM" id="MobiDB-lite"/>
    </source>
</evidence>
<dbReference type="EMBL" id="JAAVMX010000009">
    <property type="protein sequence ID" value="KAF4504656.1"/>
    <property type="molecule type" value="Genomic_DNA"/>
</dbReference>
<evidence type="ECO:0000313" key="3">
    <source>
        <dbReference type="Proteomes" id="UP000557566"/>
    </source>
</evidence>
<sequence length="78" mass="8536">MGQAVGDGGRCDDERRGTAERSLFVGGAMSDVRCDTDIERSGSPLPFEQEEPLESIEREESGLFVREGSEVLDLTNDE</sequence>
<feature type="compositionally biased region" description="Basic and acidic residues" evidence="1">
    <location>
        <begin position="9"/>
        <end position="19"/>
    </location>
</feature>
<dbReference type="AlphaFoldDB" id="A0A8H4PKB4"/>
<dbReference type="Proteomes" id="UP000557566">
    <property type="component" value="Unassembled WGS sequence"/>
</dbReference>
<reference evidence="2 3" key="1">
    <citation type="journal article" date="2020" name="Genome Biol. Evol.">
        <title>A new high-quality draft genome assembly of the Chinese cordyceps Ophiocordyceps sinensis.</title>
        <authorList>
            <person name="Shu R."/>
            <person name="Zhang J."/>
            <person name="Meng Q."/>
            <person name="Zhang H."/>
            <person name="Zhou G."/>
            <person name="Li M."/>
            <person name="Wu P."/>
            <person name="Zhao Y."/>
            <person name="Chen C."/>
            <person name="Qin Q."/>
        </authorList>
    </citation>
    <scope>NUCLEOTIDE SEQUENCE [LARGE SCALE GENOMIC DNA]</scope>
    <source>
        <strain evidence="2 3">IOZ07</strain>
    </source>
</reference>
<evidence type="ECO:0000313" key="2">
    <source>
        <dbReference type="EMBL" id="KAF4504656.1"/>
    </source>
</evidence>
<organism evidence="2 3">
    <name type="scientific">Ophiocordyceps sinensis</name>
    <dbReference type="NCBI Taxonomy" id="72228"/>
    <lineage>
        <taxon>Eukaryota</taxon>
        <taxon>Fungi</taxon>
        <taxon>Dikarya</taxon>
        <taxon>Ascomycota</taxon>
        <taxon>Pezizomycotina</taxon>
        <taxon>Sordariomycetes</taxon>
        <taxon>Hypocreomycetidae</taxon>
        <taxon>Hypocreales</taxon>
        <taxon>Ophiocordycipitaceae</taxon>
        <taxon>Ophiocordyceps</taxon>
    </lineage>
</organism>
<feature type="region of interest" description="Disordered" evidence="1">
    <location>
        <begin position="39"/>
        <end position="60"/>
    </location>
</feature>